<dbReference type="OrthoDB" id="9781023at2"/>
<reference evidence="5" key="1">
    <citation type="submission" date="2010-12" db="EMBL/GenBank/DDBJ databases">
        <title>Complete sequence of Desulfovibrio aespoeensis Aspo-2.</title>
        <authorList>
            <consortium name="US DOE Joint Genome Institute"/>
            <person name="Lucas S."/>
            <person name="Copeland A."/>
            <person name="Lapidus A."/>
            <person name="Cheng J.-F."/>
            <person name="Goodwin L."/>
            <person name="Pitluck S."/>
            <person name="Chertkov O."/>
            <person name="Misra M."/>
            <person name="Detter J.C."/>
            <person name="Han C."/>
            <person name="Tapia R."/>
            <person name="Land M."/>
            <person name="Hauser L."/>
            <person name="Kyrpides N."/>
            <person name="Ivanova N."/>
            <person name="Ovchinnikova G."/>
            <person name="Pedersen K."/>
            <person name="Jagevall S."/>
            <person name="Hazen T."/>
            <person name="Woyke T."/>
        </authorList>
    </citation>
    <scope>NUCLEOTIDE SEQUENCE [LARGE SCALE GENOMIC DNA]</scope>
    <source>
        <strain evidence="5">ATCC 700646 / DSM 10631 / Aspo-2</strain>
    </source>
</reference>
<dbReference type="Pfam" id="PF01890">
    <property type="entry name" value="CbiG_C"/>
    <property type="match status" value="1"/>
</dbReference>
<accession>E6VQP4</accession>
<dbReference type="SUPFAM" id="SSF159664">
    <property type="entry name" value="CobE/GbiG C-terminal domain-like"/>
    <property type="match status" value="1"/>
</dbReference>
<dbReference type="InterPro" id="IPR052553">
    <property type="entry name" value="CbiG_hydrolase"/>
</dbReference>
<dbReference type="InterPro" id="IPR021745">
    <property type="entry name" value="CbiG_mid"/>
</dbReference>
<evidence type="ECO:0000259" key="3">
    <source>
        <dbReference type="Pfam" id="PF11761"/>
    </source>
</evidence>
<dbReference type="STRING" id="643562.Daes_0754"/>
<name>E6VQP4_PSEA9</name>
<dbReference type="HOGENOM" id="CLU_028397_0_1_7"/>
<evidence type="ECO:0000313" key="4">
    <source>
        <dbReference type="EMBL" id="ADU61771.1"/>
    </source>
</evidence>
<dbReference type="PANTHER" id="PTHR37477:SF1">
    <property type="entry name" value="COBALT-PRECORRIN-5A HYDROLASE"/>
    <property type="match status" value="1"/>
</dbReference>
<dbReference type="AlphaFoldDB" id="E6VQP4"/>
<dbReference type="PANTHER" id="PTHR37477">
    <property type="entry name" value="COBALT-PRECORRIN-5A HYDROLASE"/>
    <property type="match status" value="1"/>
</dbReference>
<reference evidence="4 5" key="2">
    <citation type="journal article" date="2014" name="Genome Announc.">
        <title>Complete Genome Sequence of the Subsurface, Mesophilic Sulfate-Reducing Bacterium Desulfovibrio aespoeensis Aspo-2.</title>
        <authorList>
            <person name="Pedersen K."/>
            <person name="Bengtsson A."/>
            <person name="Edlund J."/>
            <person name="Rabe L."/>
            <person name="Hazen T."/>
            <person name="Chakraborty R."/>
            <person name="Goodwin L."/>
            <person name="Shapiro N."/>
        </authorList>
    </citation>
    <scope>NUCLEOTIDE SEQUENCE [LARGE SCALE GENOMIC DNA]</scope>
    <source>
        <strain evidence="5">ATCC 700646 / DSM 10631 / Aspo-2</strain>
    </source>
</reference>
<dbReference type="InterPro" id="IPR021744">
    <property type="entry name" value="CbiG_N"/>
</dbReference>
<proteinExistence type="predicted"/>
<organism evidence="4 5">
    <name type="scientific">Pseudodesulfovibrio aespoeensis (strain ATCC 700646 / DSM 10631 / Aspo-2)</name>
    <name type="common">Desulfovibrio aespoeensis</name>
    <dbReference type="NCBI Taxonomy" id="643562"/>
    <lineage>
        <taxon>Bacteria</taxon>
        <taxon>Pseudomonadati</taxon>
        <taxon>Thermodesulfobacteriota</taxon>
        <taxon>Desulfovibrionia</taxon>
        <taxon>Desulfovibrionales</taxon>
        <taxon>Desulfovibrionaceae</taxon>
    </lineage>
</organism>
<keyword evidence="5" id="KW-1185">Reference proteome</keyword>
<evidence type="ECO:0000259" key="2">
    <source>
        <dbReference type="Pfam" id="PF11760"/>
    </source>
</evidence>
<dbReference type="eggNOG" id="COG2073">
    <property type="taxonomic scope" value="Bacteria"/>
</dbReference>
<sequence length="344" mass="36170">MPESLHIAVYALTGQGYPLAARIARETGGTLFATARLAQGRDVPFESLPHLVGAQFHSFGGHVFVAAAGIAVRCIAPHLQGKDTDPAVVCLDQDGRFAVSLLSGHLGGANELASRCAAITGGQAVITTATDCAGLPSLDLLARERNMAIGNLKRVKTVNAALLRGEAVQLYDPGGYLRTEDPKHFLLVDDPAAWRHNAPGVWISWRRDCPDQEALRLYPRVLMLGLGCRRGVSGQDISAHVRDSFRAAGLSFLSIGGLGSIVAKRHEAGLLEAAEGLGVVPKFYDADRLGAVDVPNPSPAVEQRMGVSSVAEAAAMLLAGGGPLVMEKTKTENVTLAVARSESC</sequence>
<dbReference type="EMBL" id="CP002431">
    <property type="protein sequence ID" value="ADU61771.1"/>
    <property type="molecule type" value="Genomic_DNA"/>
</dbReference>
<dbReference type="Pfam" id="PF11761">
    <property type="entry name" value="CbiG_mid"/>
    <property type="match status" value="1"/>
</dbReference>
<feature type="domain" description="CobE/GbiG C-terminal" evidence="1">
    <location>
        <begin position="222"/>
        <end position="339"/>
    </location>
</feature>
<dbReference type="InterPro" id="IPR036518">
    <property type="entry name" value="CobE/GbiG_C_sf"/>
</dbReference>
<dbReference type="GO" id="GO:0009236">
    <property type="term" value="P:cobalamin biosynthetic process"/>
    <property type="evidence" value="ECO:0007669"/>
    <property type="project" value="InterPro"/>
</dbReference>
<feature type="domain" description="Cobalamin biosynthesis central region" evidence="3">
    <location>
        <begin position="136"/>
        <end position="219"/>
    </location>
</feature>
<dbReference type="RefSeq" id="WP_013513702.1">
    <property type="nucleotide sequence ID" value="NC_014844.1"/>
</dbReference>
<dbReference type="Gene3D" id="3.40.50.11220">
    <property type="match status" value="1"/>
</dbReference>
<gene>
    <name evidence="4" type="ordered locus">Daes_0754</name>
</gene>
<dbReference type="Proteomes" id="UP000002191">
    <property type="component" value="Chromosome"/>
</dbReference>
<dbReference type="InterPro" id="IPR002750">
    <property type="entry name" value="CobE/GbiG_C"/>
</dbReference>
<dbReference type="InterPro" id="IPR038029">
    <property type="entry name" value="GbiG_N_sf"/>
</dbReference>
<protein>
    <submittedName>
        <fullName evidence="4">Cobalamin (Vitamin B12) biosynthesis CbiG protein</fullName>
    </submittedName>
</protein>
<feature type="domain" description="Cobalamin synthesis G N-terminal" evidence="2">
    <location>
        <begin position="52"/>
        <end position="131"/>
    </location>
</feature>
<dbReference type="Pfam" id="PF11760">
    <property type="entry name" value="CbiG_N"/>
    <property type="match status" value="1"/>
</dbReference>
<dbReference type="KEGG" id="das:Daes_0754"/>
<evidence type="ECO:0000313" key="5">
    <source>
        <dbReference type="Proteomes" id="UP000002191"/>
    </source>
</evidence>
<evidence type="ECO:0000259" key="1">
    <source>
        <dbReference type="Pfam" id="PF01890"/>
    </source>
</evidence>
<dbReference type="Gene3D" id="3.30.420.180">
    <property type="entry name" value="CobE/GbiG C-terminal domain"/>
    <property type="match status" value="1"/>
</dbReference>
<dbReference type="SUPFAM" id="SSF159672">
    <property type="entry name" value="CbiG N-terminal domain-like"/>
    <property type="match status" value="1"/>
</dbReference>